<organism evidence="2 3">
    <name type="scientific">Marixanthomonas spongiae</name>
    <dbReference type="NCBI Taxonomy" id="2174845"/>
    <lineage>
        <taxon>Bacteria</taxon>
        <taxon>Pseudomonadati</taxon>
        <taxon>Bacteroidota</taxon>
        <taxon>Flavobacteriia</taxon>
        <taxon>Flavobacteriales</taxon>
        <taxon>Flavobacteriaceae</taxon>
        <taxon>Marixanthomonas</taxon>
    </lineage>
</organism>
<dbReference type="PANTHER" id="PTHR31435">
    <property type="entry name" value="PROTEIN NATD1"/>
    <property type="match status" value="1"/>
</dbReference>
<dbReference type="AlphaFoldDB" id="A0A2U0I7E7"/>
<dbReference type="InterPro" id="IPR045057">
    <property type="entry name" value="Gcn5-rel_NAT"/>
</dbReference>
<dbReference type="InterPro" id="IPR031165">
    <property type="entry name" value="GNAT_YJDJ"/>
</dbReference>
<dbReference type="EMBL" id="QEHR01000001">
    <property type="protein sequence ID" value="PVW17004.1"/>
    <property type="molecule type" value="Genomic_DNA"/>
</dbReference>
<accession>A0A2U0I7E7</accession>
<dbReference type="InterPro" id="IPR016181">
    <property type="entry name" value="Acyl_CoA_acyltransferase"/>
</dbReference>
<dbReference type="Pfam" id="PF14542">
    <property type="entry name" value="Acetyltransf_CG"/>
    <property type="match status" value="1"/>
</dbReference>
<dbReference type="GO" id="GO:0016740">
    <property type="term" value="F:transferase activity"/>
    <property type="evidence" value="ECO:0007669"/>
    <property type="project" value="UniProtKB-KW"/>
</dbReference>
<gene>
    <name evidence="2" type="ORF">DDV96_00300</name>
</gene>
<dbReference type="Gene3D" id="3.40.630.30">
    <property type="match status" value="1"/>
</dbReference>
<dbReference type="Proteomes" id="UP000245962">
    <property type="component" value="Unassembled WGS sequence"/>
</dbReference>
<sequence>MEFTVIDNKDENRFEARIDGKTAFIEYKPTEHKLILTHTEVPKELEGKGIASGMVKEVLKEAEKRKLKVDPECPFIAGYLKRHPEYEGHIAE</sequence>
<evidence type="ECO:0000313" key="2">
    <source>
        <dbReference type="EMBL" id="PVW17004.1"/>
    </source>
</evidence>
<feature type="domain" description="N-acetyltransferase" evidence="1">
    <location>
        <begin position="6"/>
        <end position="91"/>
    </location>
</feature>
<comment type="caution">
    <text evidence="2">The sequence shown here is derived from an EMBL/GenBank/DDBJ whole genome shotgun (WGS) entry which is preliminary data.</text>
</comment>
<dbReference type="OrthoDB" id="1120671at2"/>
<dbReference type="RefSeq" id="WP_116692748.1">
    <property type="nucleotide sequence ID" value="NZ_QEHR01000001.1"/>
</dbReference>
<dbReference type="PANTHER" id="PTHR31435:SF10">
    <property type="entry name" value="BSR4717 PROTEIN"/>
    <property type="match status" value="1"/>
</dbReference>
<evidence type="ECO:0000313" key="3">
    <source>
        <dbReference type="Proteomes" id="UP000245962"/>
    </source>
</evidence>
<name>A0A2U0I7E7_9FLAO</name>
<keyword evidence="2" id="KW-0808">Transferase</keyword>
<protein>
    <submittedName>
        <fullName evidence="2">N-acetyltransferase</fullName>
    </submittedName>
</protein>
<keyword evidence="3" id="KW-1185">Reference proteome</keyword>
<dbReference type="PROSITE" id="PS51729">
    <property type="entry name" value="GNAT_YJDJ"/>
    <property type="match status" value="1"/>
</dbReference>
<dbReference type="SUPFAM" id="SSF55729">
    <property type="entry name" value="Acyl-CoA N-acyltransferases (Nat)"/>
    <property type="match status" value="1"/>
</dbReference>
<proteinExistence type="predicted"/>
<evidence type="ECO:0000259" key="1">
    <source>
        <dbReference type="PROSITE" id="PS51729"/>
    </source>
</evidence>
<reference evidence="2 3" key="1">
    <citation type="submission" date="2018-04" db="EMBL/GenBank/DDBJ databases">
        <title>Marixanthomonas spongiae HN-E44 sp. nov., isolated from a marine sponge.</title>
        <authorList>
            <person name="Luo L."/>
            <person name="Zhuang L."/>
        </authorList>
    </citation>
    <scope>NUCLEOTIDE SEQUENCE [LARGE SCALE GENOMIC DNA]</scope>
    <source>
        <strain evidence="2 3">HN-E44</strain>
    </source>
</reference>